<protein>
    <submittedName>
        <fullName evidence="2">Uncharacterized protein</fullName>
    </submittedName>
</protein>
<feature type="transmembrane region" description="Helical" evidence="1">
    <location>
        <begin position="2313"/>
        <end position="2332"/>
    </location>
</feature>
<evidence type="ECO:0000313" key="2">
    <source>
        <dbReference type="EMBL" id="CAH3043147.1"/>
    </source>
</evidence>
<reference evidence="2 3" key="1">
    <citation type="submission" date="2022-05" db="EMBL/GenBank/DDBJ databases">
        <authorList>
            <consortium name="Genoscope - CEA"/>
            <person name="William W."/>
        </authorList>
    </citation>
    <scope>NUCLEOTIDE SEQUENCE [LARGE SCALE GENOMIC DNA]</scope>
</reference>
<keyword evidence="3" id="KW-1185">Reference proteome</keyword>
<feature type="transmembrane region" description="Helical" evidence="1">
    <location>
        <begin position="2514"/>
        <end position="2532"/>
    </location>
</feature>
<keyword evidence="1" id="KW-0472">Membrane</keyword>
<dbReference type="EMBL" id="CALNXJ010000007">
    <property type="protein sequence ID" value="CAH3043147.1"/>
    <property type="molecule type" value="Genomic_DNA"/>
</dbReference>
<feature type="transmembrane region" description="Helical" evidence="1">
    <location>
        <begin position="1157"/>
        <end position="1176"/>
    </location>
</feature>
<dbReference type="SMART" id="SM00710">
    <property type="entry name" value="PbH1"/>
    <property type="match status" value="12"/>
</dbReference>
<comment type="caution">
    <text evidence="2">The sequence shown here is derived from an EMBL/GenBank/DDBJ whole genome shotgun (WGS) entry which is preliminary data.</text>
</comment>
<dbReference type="PANTHER" id="PTHR11319:SF35">
    <property type="entry name" value="OUTER MEMBRANE PROTEIN PMPC-RELATED"/>
    <property type="match status" value="1"/>
</dbReference>
<keyword evidence="1" id="KW-0812">Transmembrane</keyword>
<feature type="transmembrane region" description="Helical" evidence="1">
    <location>
        <begin position="1242"/>
        <end position="1262"/>
    </location>
</feature>
<feature type="transmembrane region" description="Helical" evidence="1">
    <location>
        <begin position="2585"/>
        <end position="2610"/>
    </location>
</feature>
<feature type="transmembrane region" description="Helical" evidence="1">
    <location>
        <begin position="1041"/>
        <end position="1064"/>
    </location>
</feature>
<gene>
    <name evidence="2" type="ORF">PMEA_00031807</name>
</gene>
<accession>A0AAU9W0Z0</accession>
<evidence type="ECO:0000256" key="1">
    <source>
        <dbReference type="SAM" id="Phobius"/>
    </source>
</evidence>
<feature type="transmembrane region" description="Helical" evidence="1">
    <location>
        <begin position="2544"/>
        <end position="2565"/>
    </location>
</feature>
<dbReference type="InterPro" id="IPR006626">
    <property type="entry name" value="PbH1"/>
</dbReference>
<keyword evidence="1" id="KW-1133">Transmembrane helix</keyword>
<sequence length="2644" mass="297686">MKGFQSTPHVSCAEGIHFEGDPTENRSKFKMMVTLSGIVFKGTPINFQDCGRIHLINCSHRESKTAVSVRALNASSVTFDIQGPSLFTNNYNCVEILLHNSSVLYASISQTKFIANGIDGQQLATGIISMTKVAGKSASLSAAVKLSCFKISCVGNWVPFVVLDLGAAVTKETYSHIELVDNNLKTPFSKKSRRFKDSMYISRTRKVDVTFTHVHCANNKNDQALRCIKIYSDEAKVSIDNSAFVGQNASKGNGGAISLESKKHASLVVTNTVFKRNKANAGGAVYLNVDRRATLGNIRLSFTNVNFTDCVATTDGSAILIGKTHKPQSKPLTYAFYASLKKVNVENCVSHKLKYRFGSFCLTLHSGLIILDEFNWTNTRQNAESAVYIGTTGGNTNVTIVRSSFVGGKSNQSAFVGVQIFGKQRGIVTVKDTTMTNNTEGALDITPKCKIRLENVTVASCKYGLQLSKRWLSQETDPFRVNISIASCRFKHNVYDLSLNISNPRSVFLKVIDSIMTGRPNHGDKKGYAIGLFVPPLKNTNSSSVAAIELDRVTFHTRPSSIFVLYFKGNKTLTIRQTVFRYCTALSRQHLNFGKNTYIYETSTGAVSILSIPDKPWKLGCVQQDDINNTHPLWRYESQVSIEDTLFQENAGFFAGAVYISNGNTTFRNCSFQNNFSIRKRGQVYSAYGTGRVEFKHCSFSSRQNNKVIDNNNLKNAAFFYSESEGPIVFRNTTMISTIPERKSHYVLEIFSGGYVDIDYNTTIQCSKGSMLTFENASHFAYTEKRKRFCRVNVTVIRYACKLCSSGYYSLETGKANGFSVNTSFECHPCPLGATCMRNDINIAAKANFWGYEMRNSHPSPSLKFIPCPNNYCQSPSRKSADYNSCRGNRTGYLCGKCASGYTESLFTTSCRKMSQCSDYFLWLVVILFSAGMALYLLTKPPFLQFLSLRQIFWFMKNREHNEAREQRGQVNDEETDSGYLKIVFYYYQVADLFVNDSLAEKLHELPFVNIVSSAYNFQVDSIYKGIGCPFVGLTAVTKQLFLSLAVFTTMGNVVLIYCVHFVVNMVRKKSIPSVHHYMAAILEILLLGYDRLAETSLNLMHCVPIGSEHRLFIDGNTVCWRSWQYVLLGYSVIFVVPFIAVLYYGSKKLHKSSISARTFLAACVVPLPFLAYWLYMHFCKKRREDSAMRPNDDDGAGEIIKVLQGPFRPPNEEDQGTLHWESVLIGRRLILLSIHSFIPNAMLRVLFLAVACELMAIHHFVRKPFQHTSANRVESVSLVVLSIMAIINLTQATLLSSGTAAVGENRLYIECMQWFQIGVLGFVPALLALLAIFAALSLLVRLAENEFIFSVNCFVSHRQIVHVSLFGNDTEACGAMEAPCRTIAVAALRVASGGTIVLNGNGTDQQPFGCKKLLTLHYRGIPQITRNVTITSLDFTRAHIQCLTGFCFNRSDQDLRVTLTGITFFETPLRFIDCFEITLINCTHQNATEAVIINTTASSIANVTIRGSLFQNNSLCAKIQFFGGSETNLKFSLDIEDTKFLNNGILDYFKAFYRGALVLKSNISRKIDLSITVAKVKVTDSGGHFLAIDLPTASTSEKYDDVVLERNSFAFSQRKSRSLYYSIVQKAKVTFHRLQCKDNDQVTCLTIFGRINGTVLVRVHESSFHNNSAYQSGNKVLYAAIFRVAGSESHFGTVTISNTSFVKNNRTALSLTPNFYLALVNVTVSSSLNGLRIFPWDPQNKNNFHLNVTIEGCKFQNNTYDISGVFNNTINIDFRVRNTLFDGKEVQRYENTSFGIRLIIPRLERANISQAAIEIEDVTFKSRPSNSFAFFSKGNHTIKIRRCLFREGFGLEIDEWTRTYYKHMPTYMNSQGALMFLFDTDEIENRGCVDIGVTNDTHRTWKYSSHVLLEDTLFQNNLGHMAGAVQIINGYVKFRKCKFINNFSSGKTGQIYIGLGSAKVEFNSCVFKRTKQKEEFRGITFTFSRFLYSESGGPLKILNTSFHSGMGNRSLDGHVLYISSGGYFEMDSSSTIQCEVGSELVFYNFSHFIYYGGDDRQFCPINLTTELFDCRMCPYKMYSLQRGFSKGLEVSKGFRCQSCPFGAHCHGPNNILAKPNFWGYKITNASNISSLKFVPCPWEYCRPQSKHLYHGNDYNSCRDFRSGILCGRCATGYSETLFSSECRQSHKCRWNYLWILMGLYTVLFTIYLLKKPPLVLYLKRQILWFKTDRQTPYEMEERSSLHGAEEPEYGYIRIFFYFYQVAELLLTESLENTLANVPYISTLVAAFNFQVHVLDKNLGCPFAGLTAVTKELFLSSLVFAAIAQVFIVYCLHRSLNLVMGKGRPSFTHYIAVAVEILLLGYERLAETSLKLMQCVPIGSEWRLNIDGNIVCWQWWQHGLLAYIVIFVVPFVGVLYWGSGLLYAKAIAWKEFVGACIVPLPFLVRWLLKSVCNRQYRRQTQVRHECTNEISKILHGPYRPPRENDNGTLYWESVLIGSRLVLLTFRAFIPNSMICFVCLSVACNLMLVHHLVMKPFRHPTADKLGALSLITLVCVAVINLTAATLSSSATEPEGPDKHVMVVLRWILITLLCLFPAIVAVLFLFALLSQLARLVLFLKRKICAFFCLRKSNYEFLDERTALLTD</sequence>
<feature type="transmembrane region" description="Helical" evidence="1">
    <location>
        <begin position="2191"/>
        <end position="2210"/>
    </location>
</feature>
<feature type="transmembrane region" description="Helical" evidence="1">
    <location>
        <begin position="1274"/>
        <end position="1295"/>
    </location>
</feature>
<dbReference type="InterPro" id="IPR011050">
    <property type="entry name" value="Pectin_lyase_fold/virulence"/>
</dbReference>
<dbReference type="PANTHER" id="PTHR11319">
    <property type="entry name" value="G PROTEIN-COUPLED RECEPTOR-RELATED"/>
    <property type="match status" value="1"/>
</dbReference>
<feature type="transmembrane region" description="Helical" evidence="1">
    <location>
        <begin position="2400"/>
        <end position="2419"/>
    </location>
</feature>
<dbReference type="SUPFAM" id="SSF51126">
    <property type="entry name" value="Pectin lyase-like"/>
    <property type="match status" value="4"/>
</dbReference>
<organism evidence="2 3">
    <name type="scientific">Pocillopora meandrina</name>
    <dbReference type="NCBI Taxonomy" id="46732"/>
    <lineage>
        <taxon>Eukaryota</taxon>
        <taxon>Metazoa</taxon>
        <taxon>Cnidaria</taxon>
        <taxon>Anthozoa</taxon>
        <taxon>Hexacorallia</taxon>
        <taxon>Scleractinia</taxon>
        <taxon>Astrocoeniina</taxon>
        <taxon>Pocilloporidae</taxon>
        <taxon>Pocillopora</taxon>
    </lineage>
</organism>
<evidence type="ECO:0000313" key="3">
    <source>
        <dbReference type="Proteomes" id="UP001159428"/>
    </source>
</evidence>
<dbReference type="Proteomes" id="UP001159428">
    <property type="component" value="Unassembled WGS sequence"/>
</dbReference>
<name>A0AAU9W0Z0_9CNID</name>
<feature type="transmembrane region" description="Helical" evidence="1">
    <location>
        <begin position="1124"/>
        <end position="1145"/>
    </location>
</feature>
<feature type="transmembrane region" description="Helical" evidence="1">
    <location>
        <begin position="1315"/>
        <end position="1341"/>
    </location>
</feature>
<feature type="transmembrane region" description="Helical" evidence="1">
    <location>
        <begin position="2431"/>
        <end position="2448"/>
    </location>
</feature>
<proteinExistence type="predicted"/>